<evidence type="ECO:0000313" key="4">
    <source>
        <dbReference type="Proteomes" id="UP000234275"/>
    </source>
</evidence>
<keyword evidence="4" id="KW-1185">Reference proteome</keyword>
<feature type="compositionally biased region" description="Polar residues" evidence="2">
    <location>
        <begin position="537"/>
        <end position="554"/>
    </location>
</feature>
<dbReference type="AlphaFoldDB" id="A0A2I2FU32"/>
<protein>
    <submittedName>
        <fullName evidence="3">Uncharacterized protein</fullName>
    </submittedName>
</protein>
<evidence type="ECO:0000256" key="2">
    <source>
        <dbReference type="SAM" id="MobiDB-lite"/>
    </source>
</evidence>
<dbReference type="RefSeq" id="XP_024699451.1">
    <property type="nucleotide sequence ID" value="XM_024847926.1"/>
</dbReference>
<sequence>MDTKTNKKKVQDRRCVPFGSKTWLDNLDHLFNSCHKVSSKIAAEAEETKTKPFSQELVWTPGITLTQKQKDNNSLWPYFGTPDPGNPKRIPPDHVRLSDWWVAAVMTNEDISARQRGLKWSFDFEITGQPRIARMPRGDPVIVERNGKCFIPVVKLYYLLCGQNYALRFPWIVNYPDKTRGFVWTNLFQLPPAMTARDRPQANFPSAALKTYTKGALLTFDLESNSIKCLQEELDANNDDTESVSTKEDERSTPALSQASPGKKEKTSQATSTQVSPSKKTKVCKDKKSLQAPQSQQTPANSGFASLFTSPNLLDPRIVELQEEVKTLETTCQSLRIDVESSNRVAERLKNALDVAQKERDIAISAKDAAVQERDQARHMAESTSNKLNDALINLDILRADNSEKDKEIERLLLQLFQATPQTQTASQSDYNVSATPTASTPAEATAQSSSISDTNTTSPGPLPEKTDPDKLSSTNDATQTADETNRLVSIEAAIRRLVKDTNLRFKNLRGEVTRVQETLGLIGGKSDRSGDDEDSNSPTDLNPVSMNGASEGA</sequence>
<evidence type="ECO:0000313" key="3">
    <source>
        <dbReference type="EMBL" id="PLB44149.1"/>
    </source>
</evidence>
<dbReference type="VEuPathDB" id="FungiDB:P170DRAFT_430063"/>
<accession>A0A2I2FU32</accession>
<dbReference type="EMBL" id="MSFO01000009">
    <property type="protein sequence ID" value="PLB44149.1"/>
    <property type="molecule type" value="Genomic_DNA"/>
</dbReference>
<dbReference type="GeneID" id="36555625"/>
<feature type="coiled-coil region" evidence="1">
    <location>
        <begin position="318"/>
        <end position="366"/>
    </location>
</feature>
<dbReference type="STRING" id="1392250.A0A2I2FU32"/>
<dbReference type="OrthoDB" id="4504389at2759"/>
<name>A0A2I2FU32_9EURO</name>
<organism evidence="3 4">
    <name type="scientific">Aspergillus steynii IBT 23096</name>
    <dbReference type="NCBI Taxonomy" id="1392250"/>
    <lineage>
        <taxon>Eukaryota</taxon>
        <taxon>Fungi</taxon>
        <taxon>Dikarya</taxon>
        <taxon>Ascomycota</taxon>
        <taxon>Pezizomycotina</taxon>
        <taxon>Eurotiomycetes</taxon>
        <taxon>Eurotiomycetidae</taxon>
        <taxon>Eurotiales</taxon>
        <taxon>Aspergillaceae</taxon>
        <taxon>Aspergillus</taxon>
        <taxon>Aspergillus subgen. Circumdati</taxon>
    </lineage>
</organism>
<feature type="compositionally biased region" description="Polar residues" evidence="2">
    <location>
        <begin position="268"/>
        <end position="278"/>
    </location>
</feature>
<feature type="region of interest" description="Disordered" evidence="2">
    <location>
        <begin position="234"/>
        <end position="304"/>
    </location>
</feature>
<feature type="region of interest" description="Disordered" evidence="2">
    <location>
        <begin position="521"/>
        <end position="554"/>
    </location>
</feature>
<dbReference type="Proteomes" id="UP000234275">
    <property type="component" value="Unassembled WGS sequence"/>
</dbReference>
<feature type="compositionally biased region" description="Low complexity" evidence="2">
    <location>
        <begin position="421"/>
        <end position="451"/>
    </location>
</feature>
<keyword evidence="1" id="KW-0175">Coiled coil</keyword>
<proteinExistence type="predicted"/>
<comment type="caution">
    <text evidence="3">The sequence shown here is derived from an EMBL/GenBank/DDBJ whole genome shotgun (WGS) entry which is preliminary data.</text>
</comment>
<feature type="compositionally biased region" description="Polar residues" evidence="2">
    <location>
        <begin position="472"/>
        <end position="483"/>
    </location>
</feature>
<gene>
    <name evidence="3" type="ORF">P170DRAFT_430063</name>
</gene>
<feature type="compositionally biased region" description="Polar residues" evidence="2">
    <location>
        <begin position="291"/>
        <end position="304"/>
    </location>
</feature>
<evidence type="ECO:0000256" key="1">
    <source>
        <dbReference type="SAM" id="Coils"/>
    </source>
</evidence>
<feature type="region of interest" description="Disordered" evidence="2">
    <location>
        <begin position="421"/>
        <end position="485"/>
    </location>
</feature>
<reference evidence="3 4" key="1">
    <citation type="submission" date="2016-12" db="EMBL/GenBank/DDBJ databases">
        <title>The genomes of Aspergillus section Nigri reveals drivers in fungal speciation.</title>
        <authorList>
            <consortium name="DOE Joint Genome Institute"/>
            <person name="Vesth T.C."/>
            <person name="Nybo J."/>
            <person name="Theobald S."/>
            <person name="Brandl J."/>
            <person name="Frisvad J.C."/>
            <person name="Nielsen K.F."/>
            <person name="Lyhne E.K."/>
            <person name="Kogle M.E."/>
            <person name="Kuo A."/>
            <person name="Riley R."/>
            <person name="Clum A."/>
            <person name="Nolan M."/>
            <person name="Lipzen A."/>
            <person name="Salamov A."/>
            <person name="Henrissat B."/>
            <person name="Wiebenga A."/>
            <person name="De Vries R.P."/>
            <person name="Grigoriev I.V."/>
            <person name="Mortensen U.H."/>
            <person name="Andersen M.R."/>
            <person name="Baker S.E."/>
        </authorList>
    </citation>
    <scope>NUCLEOTIDE SEQUENCE [LARGE SCALE GENOMIC DNA]</scope>
    <source>
        <strain evidence="3 4">IBT 23096</strain>
    </source>
</reference>